<evidence type="ECO:0000313" key="1">
    <source>
        <dbReference type="EMBL" id="AGM27393.1"/>
    </source>
</evidence>
<dbReference type="KEGG" id="mabb:MASS_0791"/>
<sequence>MKHAFCDRCGRYCVVRNHRDCVCHDCELSMNSIAAMLNPRWARPMTSSEIQLAHTWLMIELGSKTSAS</sequence>
<evidence type="ECO:0000313" key="2">
    <source>
        <dbReference type="Proteomes" id="UP000013961"/>
    </source>
</evidence>
<dbReference type="Proteomes" id="UP000013961">
    <property type="component" value="Chromosome"/>
</dbReference>
<dbReference type="AlphaFoldDB" id="A0AB33A6T6"/>
<accession>A0AB33A6T6</accession>
<protein>
    <recommendedName>
        <fullName evidence="3">Bacteriophage protein</fullName>
    </recommendedName>
</protein>
<organism evidence="1 2">
    <name type="scientific">Mycobacteroides abscessus subsp. bolletii 50594</name>
    <dbReference type="NCBI Taxonomy" id="1303024"/>
    <lineage>
        <taxon>Bacteria</taxon>
        <taxon>Bacillati</taxon>
        <taxon>Actinomycetota</taxon>
        <taxon>Actinomycetes</taxon>
        <taxon>Mycobacteriales</taxon>
        <taxon>Mycobacteriaceae</taxon>
        <taxon>Mycobacteroides</taxon>
        <taxon>Mycobacteroides abscessus</taxon>
    </lineage>
</organism>
<name>A0AB33A6T6_9MYCO</name>
<reference evidence="1 2" key="1">
    <citation type="journal article" date="2013" name="Genome Announc.">
        <title>Complete Genome Sequence of Mycobacterium massiliense Clinical Strain Asan 50594, Belonging to the Type II Genotype.</title>
        <authorList>
            <person name="Kim B.J."/>
            <person name="Kim B.R."/>
            <person name="Hong S.H."/>
            <person name="Seok S.H."/>
            <person name="Kook Y.H."/>
            <person name="Kim B.J."/>
        </authorList>
    </citation>
    <scope>NUCLEOTIDE SEQUENCE [LARGE SCALE GENOMIC DNA]</scope>
    <source>
        <strain evidence="1 2">50594</strain>
    </source>
</reference>
<evidence type="ECO:0008006" key="3">
    <source>
        <dbReference type="Google" id="ProtNLM"/>
    </source>
</evidence>
<proteinExistence type="predicted"/>
<dbReference type="EMBL" id="CP004374">
    <property type="protein sequence ID" value="AGM27393.1"/>
    <property type="molecule type" value="Genomic_DNA"/>
</dbReference>
<gene>
    <name evidence="1" type="ORF">MASS_0791</name>
</gene>